<organism evidence="3 4">
    <name type="scientific">Effrenium voratum</name>
    <dbReference type="NCBI Taxonomy" id="2562239"/>
    <lineage>
        <taxon>Eukaryota</taxon>
        <taxon>Sar</taxon>
        <taxon>Alveolata</taxon>
        <taxon>Dinophyceae</taxon>
        <taxon>Suessiales</taxon>
        <taxon>Symbiodiniaceae</taxon>
        <taxon>Effrenium</taxon>
    </lineage>
</organism>
<dbReference type="InterPro" id="IPR011990">
    <property type="entry name" value="TPR-like_helical_dom_sf"/>
</dbReference>
<accession>A0AA36MXA3</accession>
<dbReference type="PANTHER" id="PTHR47942">
    <property type="entry name" value="TETRATRICOPEPTIDE REPEAT (TPR)-LIKE SUPERFAMILY PROTEIN-RELATED"/>
    <property type="match status" value="1"/>
</dbReference>
<proteinExistence type="predicted"/>
<reference evidence="3" key="1">
    <citation type="submission" date="2023-08" db="EMBL/GenBank/DDBJ databases">
        <authorList>
            <person name="Chen Y."/>
            <person name="Shah S."/>
            <person name="Dougan E. K."/>
            <person name="Thang M."/>
            <person name="Chan C."/>
        </authorList>
    </citation>
    <scope>NUCLEOTIDE SEQUENCE</scope>
</reference>
<name>A0AA36MXA3_9DINO</name>
<gene>
    <name evidence="3" type="ORF">EVOR1521_LOCUS10865</name>
</gene>
<dbReference type="Gene3D" id="1.25.40.10">
    <property type="entry name" value="Tetratricopeptide repeat domain"/>
    <property type="match status" value="4"/>
</dbReference>
<keyword evidence="1" id="KW-0677">Repeat</keyword>
<evidence type="ECO:0000256" key="1">
    <source>
        <dbReference type="ARBA" id="ARBA00022737"/>
    </source>
</evidence>
<keyword evidence="4" id="KW-1185">Reference proteome</keyword>
<sequence>MRIDRFLRPNISRKNLFRQAALRSDLVSFNSLLNALSRSAQWRWRSLPQCQLNPDAVSFNLTFRWRIAWELLRHMGQVTTVPNTITYGTLLKATNSWQGALFLCRSASCRPVPMDRVNFDSAIRTCDQWARAFMAASEMQRQKVVASKVTYNALLQVSKNFWARSLTLLQAMVWRRLAPDAVSYSLCCDWRSAYALLQDMPGRAIRVDVLALNAVTSAGGEGHWRRGLHLQLEGALRHAPRAAPWRLAAKMVTDEVLSFNLALKCSPWIRGAELLAEMTCSRLKPSVVSYNSLLPLLSWPRALHLASASLDVVAATSGIVACKEAAVWQQALGVFESMAPQRLAANALAFNAAADALGSGPGAWRRSLQMLKRPELRDAVSYNSAMGSLNSSVGPWRLVLDLLELMGQQRLRPASSASCGAACARANLWRQAVAGLGSDAAGRNAALDACAKAGAWRQSVQLADLSNFVPNDITFNTAISACEKGGKWRLAWQILMLAPFLRLRPDVVSYSGTISAAEKCRQWRQALRLLEAMQDARCQPNTISYNSALRALQSASEWRQALALQGQMMHRRICGDLTTCITALQACEQGSQGLAAEFLNELTVRSLAVMRA</sequence>
<evidence type="ECO:0000256" key="2">
    <source>
        <dbReference type="PROSITE-ProRule" id="PRU00708"/>
    </source>
</evidence>
<dbReference type="Pfam" id="PF13041">
    <property type="entry name" value="PPR_2"/>
    <property type="match status" value="1"/>
</dbReference>
<dbReference type="PROSITE" id="PS51375">
    <property type="entry name" value="PPR"/>
    <property type="match status" value="1"/>
</dbReference>
<feature type="repeat" description="PPR" evidence="2">
    <location>
        <begin position="506"/>
        <end position="540"/>
    </location>
</feature>
<protein>
    <recommendedName>
        <fullName evidence="5">Pentatricopeptide repeat-containing protein, chloroplastic</fullName>
    </recommendedName>
</protein>
<dbReference type="InterPro" id="IPR002885">
    <property type="entry name" value="PPR_rpt"/>
</dbReference>
<comment type="caution">
    <text evidence="3">The sequence shown here is derived from an EMBL/GenBank/DDBJ whole genome shotgun (WGS) entry which is preliminary data.</text>
</comment>
<dbReference type="EMBL" id="CAUJNA010001057">
    <property type="protein sequence ID" value="CAJ1383879.1"/>
    <property type="molecule type" value="Genomic_DNA"/>
</dbReference>
<dbReference type="Pfam" id="PF01535">
    <property type="entry name" value="PPR"/>
    <property type="match status" value="1"/>
</dbReference>
<dbReference type="AlphaFoldDB" id="A0AA36MXA3"/>
<dbReference type="InterPro" id="IPR051222">
    <property type="entry name" value="PPR/CCM1_RNA-binding"/>
</dbReference>
<dbReference type="Proteomes" id="UP001178507">
    <property type="component" value="Unassembled WGS sequence"/>
</dbReference>
<dbReference type="PANTHER" id="PTHR47942:SF63">
    <property type="entry name" value="PENTATRICOPEPTIDE REPEAT-CONTAINING PROTEIN"/>
    <property type="match status" value="1"/>
</dbReference>
<evidence type="ECO:0000313" key="4">
    <source>
        <dbReference type="Proteomes" id="UP001178507"/>
    </source>
</evidence>
<evidence type="ECO:0000313" key="3">
    <source>
        <dbReference type="EMBL" id="CAJ1383879.1"/>
    </source>
</evidence>
<evidence type="ECO:0008006" key="5">
    <source>
        <dbReference type="Google" id="ProtNLM"/>
    </source>
</evidence>